<feature type="repeat" description="ANK" evidence="3">
    <location>
        <begin position="1135"/>
        <end position="1167"/>
    </location>
</feature>
<dbReference type="PANTHER" id="PTHR24198:SF165">
    <property type="entry name" value="ANKYRIN REPEAT-CONTAINING PROTEIN-RELATED"/>
    <property type="match status" value="1"/>
</dbReference>
<comment type="caution">
    <text evidence="7">The sequence shown here is derived from an EMBL/GenBank/DDBJ whole genome shotgun (WGS) entry which is preliminary data.</text>
</comment>
<feature type="non-terminal residue" evidence="7">
    <location>
        <position position="1385"/>
    </location>
</feature>
<dbReference type="PROSITE" id="PS50297">
    <property type="entry name" value="ANK_REP_REGION"/>
    <property type="match status" value="4"/>
</dbReference>
<evidence type="ECO:0000256" key="4">
    <source>
        <dbReference type="SAM" id="Coils"/>
    </source>
</evidence>
<feature type="coiled-coil region" evidence="4">
    <location>
        <begin position="727"/>
        <end position="754"/>
    </location>
</feature>
<evidence type="ECO:0000256" key="5">
    <source>
        <dbReference type="SAM" id="MobiDB-lite"/>
    </source>
</evidence>
<evidence type="ECO:0000313" key="7">
    <source>
        <dbReference type="EMBL" id="CAE8615574.1"/>
    </source>
</evidence>
<feature type="repeat" description="ANK" evidence="3">
    <location>
        <begin position="245"/>
        <end position="277"/>
    </location>
</feature>
<feature type="repeat" description="ANK" evidence="3">
    <location>
        <begin position="891"/>
        <end position="923"/>
    </location>
</feature>
<dbReference type="OMA" id="SPLTMMQ"/>
<dbReference type="EMBL" id="CAJNNV010025660">
    <property type="protein sequence ID" value="CAE8615574.1"/>
    <property type="molecule type" value="Genomic_DNA"/>
</dbReference>
<dbReference type="OrthoDB" id="194358at2759"/>
<evidence type="ECO:0008006" key="9">
    <source>
        <dbReference type="Google" id="ProtNLM"/>
    </source>
</evidence>
<feature type="repeat" description="ANK" evidence="3">
    <location>
        <begin position="531"/>
        <end position="563"/>
    </location>
</feature>
<dbReference type="PANTHER" id="PTHR24198">
    <property type="entry name" value="ANKYRIN REPEAT AND PROTEIN KINASE DOMAIN-CONTAINING PROTEIN"/>
    <property type="match status" value="1"/>
</dbReference>
<organism evidence="7 8">
    <name type="scientific">Polarella glacialis</name>
    <name type="common">Dinoflagellate</name>
    <dbReference type="NCBI Taxonomy" id="89957"/>
    <lineage>
        <taxon>Eukaryota</taxon>
        <taxon>Sar</taxon>
        <taxon>Alveolata</taxon>
        <taxon>Dinophyceae</taxon>
        <taxon>Suessiales</taxon>
        <taxon>Suessiaceae</taxon>
        <taxon>Polarella</taxon>
    </lineage>
</organism>
<dbReference type="SUPFAM" id="SSF48403">
    <property type="entry name" value="Ankyrin repeat"/>
    <property type="match status" value="4"/>
</dbReference>
<dbReference type="InterPro" id="IPR002110">
    <property type="entry name" value="Ankyrin_rpt"/>
</dbReference>
<evidence type="ECO:0000256" key="3">
    <source>
        <dbReference type="PROSITE-ProRule" id="PRU00023"/>
    </source>
</evidence>
<dbReference type="InterPro" id="IPR036770">
    <property type="entry name" value="Ankyrin_rpt-contain_sf"/>
</dbReference>
<feature type="region of interest" description="Disordered" evidence="5">
    <location>
        <begin position="337"/>
        <end position="367"/>
    </location>
</feature>
<feature type="repeat" description="ANK" evidence="3">
    <location>
        <begin position="1064"/>
        <end position="1100"/>
    </location>
</feature>
<feature type="repeat" description="ANK" evidence="3">
    <location>
        <begin position="924"/>
        <end position="956"/>
    </location>
</feature>
<accession>A0A813FY95</accession>
<dbReference type="Pfam" id="PF13637">
    <property type="entry name" value="Ank_4"/>
    <property type="match status" value="2"/>
</dbReference>
<reference evidence="7" key="1">
    <citation type="submission" date="2021-02" db="EMBL/GenBank/DDBJ databases">
        <authorList>
            <person name="Dougan E. K."/>
            <person name="Rhodes N."/>
            <person name="Thang M."/>
            <person name="Chan C."/>
        </authorList>
    </citation>
    <scope>NUCLEOTIDE SEQUENCE</scope>
</reference>
<keyword evidence="2 3" id="KW-0040">ANK repeat</keyword>
<feature type="region of interest" description="Disordered" evidence="5">
    <location>
        <begin position="289"/>
        <end position="322"/>
    </location>
</feature>
<dbReference type="SMART" id="SM00248">
    <property type="entry name" value="ANK"/>
    <property type="match status" value="23"/>
</dbReference>
<proteinExistence type="predicted"/>
<keyword evidence="6" id="KW-0472">Membrane</keyword>
<dbReference type="Proteomes" id="UP000654075">
    <property type="component" value="Unassembled WGS sequence"/>
</dbReference>
<sequence length="1385" mass="148090">AEPVPLPLPDAVAKLPPDEVFALVKREDAAWRDHKGYSLLFYAASRSGEDSAACEVCRHLIDELGFDVGLASNQVTWHQTPLFFASGPATARVLIERRADVNHQDANKQTPIFYSAKFGNVEVLEVLIQLKADPALRYVYSELDPVACGARQDGRLLSSKIVTDLNSQSALYYIGRQKGVLWERQMACGTPDTAILPGDIICLSTGQDDVDKNGQSALFFAASHSSDAVRSLLESRATADLQDSSGQTPLFFAASQGQVEACRFLLGAGANPHHSSIKRGDTPYRLAMLPDSRDRPPRPPELRQLFLSAPPPPPAMATAATTGSSVARLTSGNHLVPWKSRLRGSNPSHPVTPQPKRRRMSRPPPVSCQDAAIQEMLSPSGGAASSTAPPLGSVASATPERAKLQKLKLLEPGHPVPGVSDLVLHRPSKLAKAVSQDTVNQAAKLIEQGHDPKELDRQGRNLLFTACMRPDRSDVVAADMCRTLIADYKLDPTYVDIDRRTPLFHAAKAGLVACALYLIEARCDPCAADSRGITPLHLAAGLASPECAAALLERSADPSVADSDGQTPLTRAASGGHAATLREILLFASGAGNVMKGASALLAGEVGYALLCCAAEPCVPVLAAAGWAAGCAVDAAGPNGQPPPLHAVAEANGADVGRVEALLACRADIRRREARSGETALHCAVRGKHLELCQLLVESHHADPATQNAHGLTPAELARLMRWTAGAKELEGLAQQALERAASEQKRLAELHARKWLRLAQVAGKETPERLRDALRECAGTDAGREVPAAFPLHLAAARQGQVALDVCKILLEELRMDVNLKDQRQRTALCEAAFAGNAGVCAYLIEKRAAIDAVDAFGQNAVSLAALRANASALKVLLEAKAFAVTVDQRGSTALLHACRVANEECVSLLLAANAPVNCADAEGQSPLLHAAKEGANGVVRALVRSRADVHRPDTQGRSAVFLAVRESRTNTAVLLLDEFGARPPGPGDAKLVDDGRGNSELIAMAKDRGFFEIEQRLRRAATQEKAAFRFCDDLLKAAATGTPGEVSELLLKGASPKVCKADGRTALHMAALRNDEQAQACLERLLAHSEANPNLPDRLAGQTPLSLAAREGLEVCAELLISQRCDPNASDDQGETPLFAAVRDGRRDMAALLLRLGARASRWNIAGRSVASLPGISAPLLGLLLDSASEGEDILRPGPDGRTPLFETEDVECARLLLDRKCDLHARDALGWTALLAAVKRDSLPIVRLLLECRAQADAVAIDGCSALHLASSKAVARLLLGARAPVDAKNDLKQTPLFCAAERGNLVSLKCFCFCCWFCCCLLLFVYLLFFVDALSDCKAMQTWFESWPLPEPMAGQWTAAIGQRSFLLRRRHLCCCDMIFL</sequence>
<keyword evidence="1" id="KW-0677">Repeat</keyword>
<dbReference type="Pfam" id="PF12796">
    <property type="entry name" value="Ank_2"/>
    <property type="match status" value="7"/>
</dbReference>
<dbReference type="Gene3D" id="1.25.40.20">
    <property type="entry name" value="Ankyrin repeat-containing domain"/>
    <property type="match status" value="8"/>
</dbReference>
<keyword evidence="8" id="KW-1185">Reference proteome</keyword>
<evidence type="ECO:0000256" key="6">
    <source>
        <dbReference type="SAM" id="Phobius"/>
    </source>
</evidence>
<feature type="transmembrane region" description="Helical" evidence="6">
    <location>
        <begin position="1310"/>
        <end position="1335"/>
    </location>
</feature>
<keyword evidence="6" id="KW-0812">Transmembrane</keyword>
<feature type="repeat" description="ANK" evidence="3">
    <location>
        <begin position="1102"/>
        <end position="1134"/>
    </location>
</feature>
<keyword evidence="6" id="KW-1133">Transmembrane helix</keyword>
<feature type="compositionally biased region" description="Basic and acidic residues" evidence="5">
    <location>
        <begin position="291"/>
        <end position="301"/>
    </location>
</feature>
<evidence type="ECO:0000313" key="8">
    <source>
        <dbReference type="Proteomes" id="UP000654075"/>
    </source>
</evidence>
<protein>
    <recommendedName>
        <fullName evidence="9">ANK_REP_REGION domain-containing protein</fullName>
    </recommendedName>
</protein>
<keyword evidence="4" id="KW-0175">Coiled coil</keyword>
<name>A0A813FY95_POLGL</name>
<dbReference type="PROSITE" id="PS50088">
    <property type="entry name" value="ANK_REPEAT"/>
    <property type="match status" value="7"/>
</dbReference>
<evidence type="ECO:0000256" key="1">
    <source>
        <dbReference type="ARBA" id="ARBA00022737"/>
    </source>
</evidence>
<gene>
    <name evidence="7" type="ORF">PGLA1383_LOCUS33287</name>
</gene>
<evidence type="ECO:0000256" key="2">
    <source>
        <dbReference type="ARBA" id="ARBA00023043"/>
    </source>
</evidence>